<evidence type="ECO:0000256" key="6">
    <source>
        <dbReference type="ARBA" id="ARBA00022840"/>
    </source>
</evidence>
<evidence type="ECO:0000256" key="10">
    <source>
        <dbReference type="RuleBase" id="RU004187"/>
    </source>
</evidence>
<dbReference type="SUPFAM" id="SSF52029">
    <property type="entry name" value="GroEL apical domain-like"/>
    <property type="match status" value="1"/>
</dbReference>
<name>A0ABP0G5M6_CLALP</name>
<dbReference type="NCBIfam" id="NF041082">
    <property type="entry name" value="thermosome_alpha"/>
    <property type="match status" value="1"/>
</dbReference>
<feature type="region of interest" description="Disordered" evidence="12">
    <location>
        <begin position="521"/>
        <end position="541"/>
    </location>
</feature>
<comment type="caution">
    <text evidence="13">The sequence shown here is derived from an EMBL/GenBank/DDBJ whole genome shotgun (WGS) entry which is preliminary data.</text>
</comment>
<dbReference type="InterPro" id="IPR002194">
    <property type="entry name" value="Chaperonin_TCP-1_CS"/>
</dbReference>
<organism evidence="13 14">
    <name type="scientific">Clavelina lepadiformis</name>
    <name type="common">Light-bulb sea squirt</name>
    <name type="synonym">Ascidia lepadiformis</name>
    <dbReference type="NCBI Taxonomy" id="159417"/>
    <lineage>
        <taxon>Eukaryota</taxon>
        <taxon>Metazoa</taxon>
        <taxon>Chordata</taxon>
        <taxon>Tunicata</taxon>
        <taxon>Ascidiacea</taxon>
        <taxon>Aplousobranchia</taxon>
        <taxon>Clavelinidae</taxon>
        <taxon>Clavelina</taxon>
    </lineage>
</organism>
<dbReference type="PRINTS" id="PR00304">
    <property type="entry name" value="TCOMPLEXTCP1"/>
</dbReference>
<evidence type="ECO:0000256" key="2">
    <source>
        <dbReference type="ARBA" id="ARBA00008020"/>
    </source>
</evidence>
<comment type="catalytic activity">
    <reaction evidence="9">
        <text>ATP + H2O = ADP + phosphate + H(+)</text>
        <dbReference type="Rhea" id="RHEA:13065"/>
        <dbReference type="ChEBI" id="CHEBI:15377"/>
        <dbReference type="ChEBI" id="CHEBI:15378"/>
        <dbReference type="ChEBI" id="CHEBI:30616"/>
        <dbReference type="ChEBI" id="CHEBI:43474"/>
        <dbReference type="ChEBI" id="CHEBI:456216"/>
    </reaction>
</comment>
<evidence type="ECO:0000313" key="13">
    <source>
        <dbReference type="EMBL" id="CAK8687126.1"/>
    </source>
</evidence>
<evidence type="ECO:0000256" key="7">
    <source>
        <dbReference type="ARBA" id="ARBA00023186"/>
    </source>
</evidence>
<dbReference type="CDD" id="cd03340">
    <property type="entry name" value="TCP1_eta"/>
    <property type="match status" value="1"/>
</dbReference>
<keyword evidence="4 11" id="KW-0963">Cytoplasm</keyword>
<keyword evidence="6 10" id="KW-0067">ATP-binding</keyword>
<evidence type="ECO:0000256" key="3">
    <source>
        <dbReference type="ARBA" id="ARBA00015836"/>
    </source>
</evidence>
<dbReference type="Gene3D" id="1.10.560.10">
    <property type="entry name" value="GroEL-like equatorial domain"/>
    <property type="match status" value="1"/>
</dbReference>
<evidence type="ECO:0000256" key="8">
    <source>
        <dbReference type="ARBA" id="ARBA00032221"/>
    </source>
</evidence>
<keyword evidence="7 10" id="KW-0143">Chaperone</keyword>
<sequence length="541" mass="59493">MQAPIILLKEGTDSSQGIPQLVSNINACQVIAEAIRTTLGPRGMDKLIVQNNGKATISNDGATILNLLDVVHPAAKTLVDISKSQDAEVGDGTTTVTLLAAEFLKQSKSYVEDGVHPQIIIRAYRRATQLAIEKIREIQVEIKKDDPKEQRELLEKCAATALSSKLIASYKDLFAPMVVDAVMMLDDLLPLNMIGIKKISGGALEDSNLVAGVAFKKTFSYAGFEMQRKKYKNPKIALLNVELELKSEKENAEIRVNNVEDYQEIVDAEWQILYDKMKLICESGANVVLSKLPIGDVATQYFADRDMFCAGRVTQEDLKRTMKACGGSIQTSVQQLTLDVLGTCEEFEEEQVGGERFNFFRGCPQAKTCTILLRGGAEQFMEETERSLHDAIMIVRRAIKNDAVVAGGGAIEMEISKYLRNYARTVKGKQQLIISAYGKALEVTARQLCENAGFDSTNILNKLRQVHAKDNGKWFGVDINNEDIADNFEACVWEPSIVKINALTAASEAACLILSVDETVKNPRSGQGDQPAPGRGRGRPR</sequence>
<dbReference type="Proteomes" id="UP001642483">
    <property type="component" value="Unassembled WGS sequence"/>
</dbReference>
<dbReference type="InterPro" id="IPR012720">
    <property type="entry name" value="Chap_CCT_eta"/>
</dbReference>
<comment type="function">
    <text evidence="11">Molecular chaperone; assists the folding of proteins upon ATP hydrolysis. Known to play a role, in vitro, in the folding of actin and tubulin.</text>
</comment>
<keyword evidence="5 10" id="KW-0547">Nucleotide-binding</keyword>
<evidence type="ECO:0000256" key="5">
    <source>
        <dbReference type="ARBA" id="ARBA00022741"/>
    </source>
</evidence>
<reference evidence="13 14" key="1">
    <citation type="submission" date="2024-02" db="EMBL/GenBank/DDBJ databases">
        <authorList>
            <person name="Daric V."/>
            <person name="Darras S."/>
        </authorList>
    </citation>
    <scope>NUCLEOTIDE SEQUENCE [LARGE SCALE GENOMIC DNA]</scope>
</reference>
<evidence type="ECO:0000256" key="9">
    <source>
        <dbReference type="ARBA" id="ARBA00049360"/>
    </source>
</evidence>
<proteinExistence type="inferred from homology"/>
<protein>
    <recommendedName>
        <fullName evidence="3 11">T-complex protein 1 subunit eta</fullName>
        <shortName evidence="11">TCP-1-eta</shortName>
    </recommendedName>
    <alternativeName>
        <fullName evidence="8 11">CCT-eta</fullName>
    </alternativeName>
</protein>
<dbReference type="InterPro" id="IPR054827">
    <property type="entry name" value="thermosome_alpha"/>
</dbReference>
<dbReference type="InterPro" id="IPR027410">
    <property type="entry name" value="TCP-1-like_intermed_sf"/>
</dbReference>
<dbReference type="InterPro" id="IPR002423">
    <property type="entry name" value="Cpn60/GroEL/TCP-1"/>
</dbReference>
<comment type="subcellular location">
    <subcellularLocation>
        <location evidence="1 11">Cytoplasm</location>
    </subcellularLocation>
</comment>
<dbReference type="InterPro" id="IPR027413">
    <property type="entry name" value="GROEL-like_equatorial_sf"/>
</dbReference>
<evidence type="ECO:0000313" key="14">
    <source>
        <dbReference type="Proteomes" id="UP001642483"/>
    </source>
</evidence>
<dbReference type="PROSITE" id="PS00751">
    <property type="entry name" value="TCP1_2"/>
    <property type="match status" value="1"/>
</dbReference>
<dbReference type="Gene3D" id="3.50.7.10">
    <property type="entry name" value="GroEL"/>
    <property type="match status" value="1"/>
</dbReference>
<dbReference type="EMBL" id="CAWYQH010000103">
    <property type="protein sequence ID" value="CAK8687126.1"/>
    <property type="molecule type" value="Genomic_DNA"/>
</dbReference>
<dbReference type="NCBIfam" id="TIGR02345">
    <property type="entry name" value="chap_CCT_eta"/>
    <property type="match status" value="1"/>
</dbReference>
<dbReference type="Gene3D" id="3.30.260.10">
    <property type="entry name" value="TCP-1-like chaperonin intermediate domain"/>
    <property type="match status" value="1"/>
</dbReference>
<evidence type="ECO:0000256" key="11">
    <source>
        <dbReference type="RuleBase" id="RU365042"/>
    </source>
</evidence>
<evidence type="ECO:0000256" key="4">
    <source>
        <dbReference type="ARBA" id="ARBA00022490"/>
    </source>
</evidence>
<dbReference type="InterPro" id="IPR053374">
    <property type="entry name" value="TCP-1_chaperonin"/>
</dbReference>
<evidence type="ECO:0000256" key="12">
    <source>
        <dbReference type="SAM" id="MobiDB-lite"/>
    </source>
</evidence>
<dbReference type="InterPro" id="IPR027409">
    <property type="entry name" value="GroEL-like_apical_dom_sf"/>
</dbReference>
<dbReference type="SUPFAM" id="SSF54849">
    <property type="entry name" value="GroEL-intermediate domain like"/>
    <property type="match status" value="1"/>
</dbReference>
<dbReference type="PROSITE" id="PS00995">
    <property type="entry name" value="TCP1_3"/>
    <property type="match status" value="1"/>
</dbReference>
<dbReference type="Pfam" id="PF00118">
    <property type="entry name" value="Cpn60_TCP1"/>
    <property type="match status" value="1"/>
</dbReference>
<comment type="similarity">
    <text evidence="2 10">Belongs to the TCP-1 chaperonin family.</text>
</comment>
<evidence type="ECO:0000256" key="1">
    <source>
        <dbReference type="ARBA" id="ARBA00004496"/>
    </source>
</evidence>
<gene>
    <name evidence="13" type="ORF">CVLEPA_LOCUS19201</name>
</gene>
<accession>A0ABP0G5M6</accession>
<dbReference type="InterPro" id="IPR017998">
    <property type="entry name" value="Chaperone_TCP-1"/>
</dbReference>
<comment type="subunit">
    <text evidence="11">Heterooligomeric complex that forms two stacked rings.</text>
</comment>
<dbReference type="PROSITE" id="PS00750">
    <property type="entry name" value="TCP1_1"/>
    <property type="match status" value="1"/>
</dbReference>
<keyword evidence="14" id="KW-1185">Reference proteome</keyword>
<dbReference type="PANTHER" id="PTHR11353">
    <property type="entry name" value="CHAPERONIN"/>
    <property type="match status" value="1"/>
</dbReference>
<dbReference type="SUPFAM" id="SSF48592">
    <property type="entry name" value="GroEL equatorial domain-like"/>
    <property type="match status" value="1"/>
</dbReference>
<dbReference type="NCBIfam" id="NF041083">
    <property type="entry name" value="thermosome_beta"/>
    <property type="match status" value="1"/>
</dbReference>